<dbReference type="InterPro" id="IPR001031">
    <property type="entry name" value="Thioesterase"/>
</dbReference>
<dbReference type="SUPFAM" id="SSF53474">
    <property type="entry name" value="alpha/beta-Hydrolases"/>
    <property type="match status" value="1"/>
</dbReference>
<dbReference type="EMBL" id="JBHTBJ010000010">
    <property type="protein sequence ID" value="MFC7275531.1"/>
    <property type="molecule type" value="Genomic_DNA"/>
</dbReference>
<dbReference type="InterPro" id="IPR029058">
    <property type="entry name" value="AB_hydrolase_fold"/>
</dbReference>
<sequence>MLVGVPESVSRASVVVPLQQAARSRGTVLCFHALSGSVAPYGRLADYLAAHFDVYGVQSAGLEQDGPDRSIALMADRYAADIAHQSSGAPTILLGYCLGGVLAVATAERLQGLPVPISAVVTVDSSPVYTPESNGNQWRVLIEQTLFLDLDWRQLAARPRAEALEQVKTEAVRRRVLPPRFPIERLERMLDVSAANDAASGSYVPGIHRGALHVIRAAADLYPGADPWQPFADDVVLHPIDAPGSLLADPAVVAVAGVVGDLAGAR</sequence>
<feature type="domain" description="Thioesterase TesA-like" evidence="1">
    <location>
        <begin position="29"/>
        <end position="259"/>
    </location>
</feature>
<gene>
    <name evidence="2" type="ORF">ACFQS1_16200</name>
</gene>
<dbReference type="RefSeq" id="WP_378968746.1">
    <property type="nucleotide sequence ID" value="NZ_JBHTBJ010000010.1"/>
</dbReference>
<evidence type="ECO:0000259" key="1">
    <source>
        <dbReference type="SMART" id="SM00824"/>
    </source>
</evidence>
<proteinExistence type="predicted"/>
<dbReference type="InterPro" id="IPR020802">
    <property type="entry name" value="TesA-like"/>
</dbReference>
<keyword evidence="3" id="KW-1185">Reference proteome</keyword>
<dbReference type="Pfam" id="PF00975">
    <property type="entry name" value="Thioesterase"/>
    <property type="match status" value="1"/>
</dbReference>
<evidence type="ECO:0000313" key="2">
    <source>
        <dbReference type="EMBL" id="MFC7275531.1"/>
    </source>
</evidence>
<dbReference type="Gene3D" id="3.40.50.1820">
    <property type="entry name" value="alpha/beta hydrolase"/>
    <property type="match status" value="1"/>
</dbReference>
<comment type="caution">
    <text evidence="2">The sequence shown here is derived from an EMBL/GenBank/DDBJ whole genome shotgun (WGS) entry which is preliminary data.</text>
</comment>
<reference evidence="3" key="1">
    <citation type="journal article" date="2019" name="Int. J. Syst. Evol. Microbiol.">
        <title>The Global Catalogue of Microorganisms (GCM) 10K type strain sequencing project: providing services to taxonomists for standard genome sequencing and annotation.</title>
        <authorList>
            <consortium name="The Broad Institute Genomics Platform"/>
            <consortium name="The Broad Institute Genome Sequencing Center for Infectious Disease"/>
            <person name="Wu L."/>
            <person name="Ma J."/>
        </authorList>
    </citation>
    <scope>NUCLEOTIDE SEQUENCE [LARGE SCALE GENOMIC DNA]</scope>
    <source>
        <strain evidence="3">XZYJT-10</strain>
    </source>
</reference>
<dbReference type="SMART" id="SM00824">
    <property type="entry name" value="PKS_TE"/>
    <property type="match status" value="1"/>
</dbReference>
<evidence type="ECO:0000313" key="3">
    <source>
        <dbReference type="Proteomes" id="UP001596548"/>
    </source>
</evidence>
<protein>
    <submittedName>
        <fullName evidence="2">Alpha/beta fold hydrolase</fullName>
    </submittedName>
</protein>
<organism evidence="2 3">
    <name type="scientific">Paractinoplanes rhizophilus</name>
    <dbReference type="NCBI Taxonomy" id="1416877"/>
    <lineage>
        <taxon>Bacteria</taxon>
        <taxon>Bacillati</taxon>
        <taxon>Actinomycetota</taxon>
        <taxon>Actinomycetes</taxon>
        <taxon>Micromonosporales</taxon>
        <taxon>Micromonosporaceae</taxon>
        <taxon>Paractinoplanes</taxon>
    </lineage>
</organism>
<dbReference type="GO" id="GO:0016787">
    <property type="term" value="F:hydrolase activity"/>
    <property type="evidence" value="ECO:0007669"/>
    <property type="project" value="UniProtKB-KW"/>
</dbReference>
<keyword evidence="2" id="KW-0378">Hydrolase</keyword>
<dbReference type="Proteomes" id="UP001596548">
    <property type="component" value="Unassembled WGS sequence"/>
</dbReference>
<name>A0ABW2HUT6_9ACTN</name>
<accession>A0ABW2HUT6</accession>